<dbReference type="InterPro" id="IPR036312">
    <property type="entry name" value="Bifun_inhib/LTP/seed_sf"/>
</dbReference>
<feature type="domain" description="Bifunctional inhibitor/plant lipid transfer protein/seed storage helical" evidence="4">
    <location>
        <begin position="37"/>
        <end position="100"/>
    </location>
</feature>
<sequence length="100" mass="11096">MKFTTLILITFVIIAMSSSVPIRATAVEGFREEENLCNPLRLLPCLPATTIGLPPTPECCNRLKVQESCLCDYIKNPDYSISSPKSRIMLEACKVPYPSC</sequence>
<keyword evidence="3" id="KW-0732">Signal</keyword>
<dbReference type="CDD" id="cd01959">
    <property type="entry name" value="nsLTP2"/>
    <property type="match status" value="1"/>
</dbReference>
<dbReference type="EMBL" id="OU466857">
    <property type="protein sequence ID" value="CAH2036482.1"/>
    <property type="molecule type" value="Genomic_DNA"/>
</dbReference>
<evidence type="ECO:0000313" key="6">
    <source>
        <dbReference type="Proteomes" id="UP000836841"/>
    </source>
</evidence>
<dbReference type="Pfam" id="PF00234">
    <property type="entry name" value="Tryp_alpha_amyl"/>
    <property type="match status" value="1"/>
</dbReference>
<dbReference type="GO" id="GO:0008289">
    <property type="term" value="F:lipid binding"/>
    <property type="evidence" value="ECO:0007669"/>
    <property type="project" value="UniProtKB-KW"/>
</dbReference>
<dbReference type="GO" id="GO:0006869">
    <property type="term" value="P:lipid transport"/>
    <property type="evidence" value="ECO:0007669"/>
    <property type="project" value="InterPro"/>
</dbReference>
<dbReference type="Gene3D" id="1.10.110.10">
    <property type="entry name" value="Plant lipid-transfer and hydrophobic proteins"/>
    <property type="match status" value="1"/>
</dbReference>
<dbReference type="SUPFAM" id="SSF47699">
    <property type="entry name" value="Bifunctional inhibitor/lipid-transfer protein/seed storage 2S albumin"/>
    <property type="match status" value="1"/>
</dbReference>
<feature type="signal peptide" evidence="3">
    <location>
        <begin position="1"/>
        <end position="19"/>
    </location>
</feature>
<protein>
    <recommendedName>
        <fullName evidence="4">Bifunctional inhibitor/plant lipid transfer protein/seed storage helical domain-containing protein</fullName>
    </recommendedName>
</protein>
<keyword evidence="1" id="KW-0813">Transport</keyword>
<evidence type="ECO:0000259" key="4">
    <source>
        <dbReference type="SMART" id="SM00499"/>
    </source>
</evidence>
<dbReference type="PANTHER" id="PTHR33214">
    <property type="entry name" value="BIFUNCTIONAL INHIBITOR/LIPID-TRANSFER PROTEIN/SEED STORAGE 2S ALBUMIN SUPERFAMILY PROTEIN"/>
    <property type="match status" value="1"/>
</dbReference>
<dbReference type="InterPro" id="IPR016140">
    <property type="entry name" value="Bifunc_inhib/LTP/seed_store"/>
</dbReference>
<accession>A0AAU9RC21</accession>
<reference evidence="5 6" key="1">
    <citation type="submission" date="2022-03" db="EMBL/GenBank/DDBJ databases">
        <authorList>
            <person name="Nunn A."/>
            <person name="Chopra R."/>
            <person name="Nunn A."/>
            <person name="Contreras Garrido A."/>
        </authorList>
    </citation>
    <scope>NUCLEOTIDE SEQUENCE [LARGE SCALE GENOMIC DNA]</scope>
</reference>
<proteinExistence type="predicted"/>
<keyword evidence="2" id="KW-0446">Lipid-binding</keyword>
<evidence type="ECO:0000256" key="2">
    <source>
        <dbReference type="ARBA" id="ARBA00023121"/>
    </source>
</evidence>
<name>A0AAU9RC21_THLAR</name>
<dbReference type="SMART" id="SM00499">
    <property type="entry name" value="AAI"/>
    <property type="match status" value="1"/>
</dbReference>
<dbReference type="InterPro" id="IPR033872">
    <property type="entry name" value="nsLTP2"/>
</dbReference>
<evidence type="ECO:0000256" key="3">
    <source>
        <dbReference type="SAM" id="SignalP"/>
    </source>
</evidence>
<dbReference type="Proteomes" id="UP000836841">
    <property type="component" value="Chromosome 1"/>
</dbReference>
<feature type="chain" id="PRO_5043358907" description="Bifunctional inhibitor/plant lipid transfer protein/seed storage helical domain-containing protein" evidence="3">
    <location>
        <begin position="20"/>
        <end position="100"/>
    </location>
</feature>
<evidence type="ECO:0000313" key="5">
    <source>
        <dbReference type="EMBL" id="CAH2036482.1"/>
    </source>
</evidence>
<keyword evidence="6" id="KW-1185">Reference proteome</keyword>
<organism evidence="5 6">
    <name type="scientific">Thlaspi arvense</name>
    <name type="common">Field penny-cress</name>
    <dbReference type="NCBI Taxonomy" id="13288"/>
    <lineage>
        <taxon>Eukaryota</taxon>
        <taxon>Viridiplantae</taxon>
        <taxon>Streptophyta</taxon>
        <taxon>Embryophyta</taxon>
        <taxon>Tracheophyta</taxon>
        <taxon>Spermatophyta</taxon>
        <taxon>Magnoliopsida</taxon>
        <taxon>eudicotyledons</taxon>
        <taxon>Gunneridae</taxon>
        <taxon>Pentapetalae</taxon>
        <taxon>rosids</taxon>
        <taxon>malvids</taxon>
        <taxon>Brassicales</taxon>
        <taxon>Brassicaceae</taxon>
        <taxon>Thlaspideae</taxon>
        <taxon>Thlaspi</taxon>
    </lineage>
</organism>
<dbReference type="PANTHER" id="PTHR33214:SF82">
    <property type="entry name" value="BIFUNCTIONAL INHIBITOR_LIPID-TRANSFER PROTEIN_SEED STORAGE 2S ALBUMIN SUPERFAMILY PROTEIN"/>
    <property type="match status" value="1"/>
</dbReference>
<evidence type="ECO:0000256" key="1">
    <source>
        <dbReference type="ARBA" id="ARBA00022448"/>
    </source>
</evidence>
<gene>
    <name evidence="5" type="ORF">TAV2_LOCUS2429</name>
</gene>
<dbReference type="AlphaFoldDB" id="A0AAU9RC21"/>